<evidence type="ECO:0000313" key="4">
    <source>
        <dbReference type="Proteomes" id="UP000017746"/>
    </source>
</evidence>
<dbReference type="PATRIC" id="fig|1246995.3.peg.3167"/>
<sequence length="384" mass="40719">MHRIVVSALACLTLAAAAVPAGAAPVTGPDASGASRLRMAWSVTPKMGVGTAPVYLAGSTYHLEGVRDPTNARSLLRVVRHDAGTGRALSFATGAIESIMPYKPVTSGSTLFVTTYREDTQIRAFRPDGRLLSMQKQPGQQHPNPPLLSGSLLITVSRSECEVDCKHTTVFGWRVSDGSPVWSYTLPGGYVKLTTTAGYAAVMINTLSTITMTSTNTMTVLDTTTGKPLWSRPVEGGSGFALDGKHAYVSRGSIRAYGIRDGEPAWTGADGGYNAVHTSPYGIFATSGDTTAAYDSTGRRRWWSRIHPRSTLTVDTGIVYFQQSPNGRARGAAYLAAMRASTGKLLSRTKISDGGSIGDVAVGGGRVFTKVLLERIVAFAPARR</sequence>
<keyword evidence="4" id="KW-1185">Reference proteome</keyword>
<organism evidence="3 4">
    <name type="scientific">Actinoplanes friuliensis DSM 7358</name>
    <dbReference type="NCBI Taxonomy" id="1246995"/>
    <lineage>
        <taxon>Bacteria</taxon>
        <taxon>Bacillati</taxon>
        <taxon>Actinomycetota</taxon>
        <taxon>Actinomycetes</taxon>
        <taxon>Micromonosporales</taxon>
        <taxon>Micromonosporaceae</taxon>
        <taxon>Actinoplanes</taxon>
    </lineage>
</organism>
<dbReference type="InterPro" id="IPR002372">
    <property type="entry name" value="PQQ_rpt_dom"/>
</dbReference>
<accession>U5W0E4</accession>
<dbReference type="EMBL" id="CP006272">
    <property type="protein sequence ID" value="AGZ41401.1"/>
    <property type="molecule type" value="Genomic_DNA"/>
</dbReference>
<evidence type="ECO:0000256" key="1">
    <source>
        <dbReference type="SAM" id="SignalP"/>
    </source>
</evidence>
<proteinExistence type="predicted"/>
<gene>
    <name evidence="3" type="ORF">AFR_15595</name>
</gene>
<reference evidence="3 4" key="1">
    <citation type="journal article" date="2014" name="J. Biotechnol.">
        <title>Complete genome sequence of the actinobacterium Actinoplanes friuliensis HAG 010964, producer of the lipopeptide antibiotic friulimycin.</title>
        <authorList>
            <person name="Ruckert C."/>
            <person name="Szczepanowski R."/>
            <person name="Albersmeier A."/>
            <person name="Goesmann A."/>
            <person name="Fischer N."/>
            <person name="Steinkamper A."/>
            <person name="Puhler A."/>
            <person name="Biener R."/>
            <person name="Schwartz D."/>
            <person name="Kalinowski J."/>
        </authorList>
    </citation>
    <scope>NUCLEOTIDE SEQUENCE [LARGE SCALE GENOMIC DNA]</scope>
    <source>
        <strain evidence="3 4">DSM 7358</strain>
    </source>
</reference>
<dbReference type="Gene3D" id="2.130.10.10">
    <property type="entry name" value="YVTN repeat-like/Quinoprotein amine dehydrogenase"/>
    <property type="match status" value="1"/>
</dbReference>
<dbReference type="eggNOG" id="COG1520">
    <property type="taxonomic scope" value="Bacteria"/>
</dbReference>
<feature type="chain" id="PRO_5004665409" description="Pyrrolo-quinoline quinone repeat domain-containing protein" evidence="1">
    <location>
        <begin position="24"/>
        <end position="384"/>
    </location>
</feature>
<feature type="signal peptide" evidence="1">
    <location>
        <begin position="1"/>
        <end position="23"/>
    </location>
</feature>
<dbReference type="Proteomes" id="UP000017746">
    <property type="component" value="Chromosome"/>
</dbReference>
<dbReference type="SUPFAM" id="SSF50998">
    <property type="entry name" value="Quinoprotein alcohol dehydrogenase-like"/>
    <property type="match status" value="1"/>
</dbReference>
<evidence type="ECO:0000313" key="3">
    <source>
        <dbReference type="EMBL" id="AGZ41401.1"/>
    </source>
</evidence>
<dbReference type="OrthoDB" id="3278287at2"/>
<dbReference type="PANTHER" id="PTHR34512">
    <property type="entry name" value="CELL SURFACE PROTEIN"/>
    <property type="match status" value="1"/>
</dbReference>
<dbReference type="KEGG" id="afs:AFR_15595"/>
<protein>
    <recommendedName>
        <fullName evidence="2">Pyrrolo-quinoline quinone repeat domain-containing protein</fullName>
    </recommendedName>
</protein>
<dbReference type="InterPro" id="IPR015943">
    <property type="entry name" value="WD40/YVTN_repeat-like_dom_sf"/>
</dbReference>
<evidence type="ECO:0000259" key="2">
    <source>
        <dbReference type="Pfam" id="PF13360"/>
    </source>
</evidence>
<name>U5W0E4_9ACTN</name>
<dbReference type="HOGENOM" id="CLU_718924_0_0_11"/>
<dbReference type="RefSeq" id="WP_023361460.1">
    <property type="nucleotide sequence ID" value="NC_022657.1"/>
</dbReference>
<dbReference type="AlphaFoldDB" id="U5W0E4"/>
<dbReference type="InterPro" id="IPR011047">
    <property type="entry name" value="Quinoprotein_ADH-like_sf"/>
</dbReference>
<feature type="domain" description="Pyrrolo-quinoline quinone repeat" evidence="2">
    <location>
        <begin position="212"/>
        <end position="272"/>
    </location>
</feature>
<dbReference type="PANTHER" id="PTHR34512:SF30">
    <property type="entry name" value="OUTER MEMBRANE PROTEIN ASSEMBLY FACTOR BAMB"/>
    <property type="match status" value="1"/>
</dbReference>
<keyword evidence="1" id="KW-0732">Signal</keyword>
<dbReference type="Pfam" id="PF13360">
    <property type="entry name" value="PQQ_2"/>
    <property type="match status" value="1"/>
</dbReference>